<comment type="caution">
    <text evidence="2">The sequence shown here is derived from an EMBL/GenBank/DDBJ whole genome shotgun (WGS) entry which is preliminary data.</text>
</comment>
<proteinExistence type="predicted"/>
<sequence length="313" mass="36172">MKSRTLIFILGFFLVALLTSQELGAYEEVAGEKGGVAEFKVYMPEHDFGYVYGDTIVIKAEIVTRGKILLNKEKLSLRRMKINDWLDIRVILDKAKETGNRNIYRLTIEYRIFYASFETSVIEIPEYRLSFSDKERTFFVYIPLYSATVSPLATREEAENLMISPLVAPQEPDTKYFFFSLAIFAVSASLLFSFVLTHYLYIYVRLRRNSVFGVALNQLNNVNSLKEAMLITHRAINSYAGCACFRSEIGSFIKDHPEFENVRSELERFFTLSEEIFFSQKIFSAGEEEIAGLRSLLQKMRICETKERRGHAF</sequence>
<protein>
    <recommendedName>
        <fullName evidence="4">MxaA protein</fullName>
    </recommendedName>
</protein>
<reference evidence="3" key="1">
    <citation type="submission" date="2017-09" db="EMBL/GenBank/DDBJ databases">
        <title>Depth-based differentiation of microbial function through sediment-hosted aquifers and enrichment of novel symbionts in the deep terrestrial subsurface.</title>
        <authorList>
            <person name="Probst A.J."/>
            <person name="Ladd B."/>
            <person name="Jarett J.K."/>
            <person name="Geller-Mcgrath D.E."/>
            <person name="Sieber C.M.K."/>
            <person name="Emerson J.B."/>
            <person name="Anantharaman K."/>
            <person name="Thomas B.C."/>
            <person name="Malmstrom R."/>
            <person name="Stieglmeier M."/>
            <person name="Klingl A."/>
            <person name="Woyke T."/>
            <person name="Ryan C.M."/>
            <person name="Banfield J.F."/>
        </authorList>
    </citation>
    <scope>NUCLEOTIDE SEQUENCE [LARGE SCALE GENOMIC DNA]</scope>
</reference>
<name>A0A2H0THT4_9BACT</name>
<feature type="transmembrane region" description="Helical" evidence="1">
    <location>
        <begin position="176"/>
        <end position="202"/>
    </location>
</feature>
<organism evidence="2 3">
    <name type="scientific">Candidatus Niyogibacteria bacterium CG10_big_fil_rev_8_21_14_0_10_42_19</name>
    <dbReference type="NCBI Taxonomy" id="1974725"/>
    <lineage>
        <taxon>Bacteria</taxon>
        <taxon>Candidatus Niyogiibacteriota</taxon>
    </lineage>
</organism>
<gene>
    <name evidence="2" type="ORF">COU46_01785</name>
</gene>
<keyword evidence="1" id="KW-1133">Transmembrane helix</keyword>
<evidence type="ECO:0008006" key="4">
    <source>
        <dbReference type="Google" id="ProtNLM"/>
    </source>
</evidence>
<accession>A0A2H0THT4</accession>
<dbReference type="AlphaFoldDB" id="A0A2H0THT4"/>
<evidence type="ECO:0000313" key="2">
    <source>
        <dbReference type="EMBL" id="PIR70375.1"/>
    </source>
</evidence>
<dbReference type="EMBL" id="PFCN01000021">
    <property type="protein sequence ID" value="PIR70375.1"/>
    <property type="molecule type" value="Genomic_DNA"/>
</dbReference>
<keyword evidence="1" id="KW-0812">Transmembrane</keyword>
<evidence type="ECO:0000256" key="1">
    <source>
        <dbReference type="SAM" id="Phobius"/>
    </source>
</evidence>
<evidence type="ECO:0000313" key="3">
    <source>
        <dbReference type="Proteomes" id="UP000229383"/>
    </source>
</evidence>
<keyword evidence="1" id="KW-0472">Membrane</keyword>
<dbReference type="Proteomes" id="UP000229383">
    <property type="component" value="Unassembled WGS sequence"/>
</dbReference>